<evidence type="ECO:0000256" key="2">
    <source>
        <dbReference type="ARBA" id="ARBA00022741"/>
    </source>
</evidence>
<dbReference type="InterPro" id="IPR011761">
    <property type="entry name" value="ATP-grasp"/>
</dbReference>
<dbReference type="InterPro" id="IPR052032">
    <property type="entry name" value="ATP-dep_AA_Ligase"/>
</dbReference>
<dbReference type="EMBL" id="QZFR01000119">
    <property type="protein sequence ID" value="RXV64348.1"/>
    <property type="molecule type" value="Genomic_DNA"/>
</dbReference>
<keyword evidence="3 4" id="KW-0067">ATP-binding</keyword>
<evidence type="ECO:0000313" key="6">
    <source>
        <dbReference type="EMBL" id="RXV64348.1"/>
    </source>
</evidence>
<dbReference type="RefSeq" id="WP_129303366.1">
    <property type="nucleotide sequence ID" value="NZ_CP140606.1"/>
</dbReference>
<organism evidence="6 7">
    <name type="scientific">Ligilactobacillus murinus</name>
    <dbReference type="NCBI Taxonomy" id="1622"/>
    <lineage>
        <taxon>Bacteria</taxon>
        <taxon>Bacillati</taxon>
        <taxon>Bacillota</taxon>
        <taxon>Bacilli</taxon>
        <taxon>Lactobacillales</taxon>
        <taxon>Lactobacillaceae</taxon>
        <taxon>Ligilactobacillus</taxon>
    </lineage>
</organism>
<sequence length="395" mass="43906">MNTVTIVIETLTTGTGFNIFYQNMGQLFYLFTKKPGKYLEVRNKQIPDNVTVVEVDTTNEKTVYTKIKDLGLKPSAIFSLSDGFVEIACRVACNFGCVANDPELIALCRNKQALRDRLQKMGVKTPEHYLLPAKLTDTYKNYPYIVKPNSGTGSMGVLIAHDFAELKQCHACLKPQHSEILIEEFLLGPLISNEVFVSEGKVLDLGLTSRVLSDFPYFVEEGYSFPMDIGPNKDEVFQTSKQILEKLGYQHGPVHIEYILTAKGPVLVEINPRLAGGPIGNMLLYCLQENIYQSICQEYLTGKRATKFNLQAGHGMAVVSVFATEEGILAGLELNLAKKYPGVVKIEVLKVISDKLTLAHDYSGEVLRVYAIGKTSEEAYYRALAAKNAVKIQLK</sequence>
<name>A0A4Q2A5K1_9LACO</name>
<comment type="caution">
    <text evidence="6">The sequence shown here is derived from an EMBL/GenBank/DDBJ whole genome shotgun (WGS) entry which is preliminary data.</text>
</comment>
<dbReference type="GO" id="GO:0046872">
    <property type="term" value="F:metal ion binding"/>
    <property type="evidence" value="ECO:0007669"/>
    <property type="project" value="InterPro"/>
</dbReference>
<dbReference type="PROSITE" id="PS50975">
    <property type="entry name" value="ATP_GRASP"/>
    <property type="match status" value="1"/>
</dbReference>
<dbReference type="SUPFAM" id="SSF56059">
    <property type="entry name" value="Glutathione synthetase ATP-binding domain-like"/>
    <property type="match status" value="1"/>
</dbReference>
<proteinExistence type="predicted"/>
<dbReference type="AlphaFoldDB" id="A0A4Q2A5K1"/>
<dbReference type="PANTHER" id="PTHR43585:SF2">
    <property type="entry name" value="ATP-GRASP ENZYME FSQD"/>
    <property type="match status" value="1"/>
</dbReference>
<keyword evidence="2 4" id="KW-0547">Nucleotide-binding</keyword>
<evidence type="ECO:0000313" key="7">
    <source>
        <dbReference type="Proteomes" id="UP000289316"/>
    </source>
</evidence>
<evidence type="ECO:0000256" key="4">
    <source>
        <dbReference type="PROSITE-ProRule" id="PRU00409"/>
    </source>
</evidence>
<dbReference type="GO" id="GO:0016874">
    <property type="term" value="F:ligase activity"/>
    <property type="evidence" value="ECO:0007669"/>
    <property type="project" value="UniProtKB-KW"/>
</dbReference>
<feature type="domain" description="ATP-grasp" evidence="5">
    <location>
        <begin position="115"/>
        <end position="300"/>
    </location>
</feature>
<keyword evidence="1" id="KW-0436">Ligase</keyword>
<dbReference type="Proteomes" id="UP000289316">
    <property type="component" value="Unassembled WGS sequence"/>
</dbReference>
<dbReference type="PANTHER" id="PTHR43585">
    <property type="entry name" value="FUMIPYRROLE BIOSYNTHESIS PROTEIN C"/>
    <property type="match status" value="1"/>
</dbReference>
<protein>
    <submittedName>
        <fullName evidence="6">ATP-grasp domain-containing protein</fullName>
    </submittedName>
</protein>
<dbReference type="Gene3D" id="3.30.470.20">
    <property type="entry name" value="ATP-grasp fold, B domain"/>
    <property type="match status" value="1"/>
</dbReference>
<dbReference type="InterPro" id="IPR003806">
    <property type="entry name" value="ATP-grasp_PylC-type"/>
</dbReference>
<dbReference type="GO" id="GO:0005524">
    <property type="term" value="F:ATP binding"/>
    <property type="evidence" value="ECO:0007669"/>
    <property type="project" value="UniProtKB-UniRule"/>
</dbReference>
<gene>
    <name evidence="6" type="ORF">D6C19_10790</name>
</gene>
<evidence type="ECO:0000259" key="5">
    <source>
        <dbReference type="PROSITE" id="PS50975"/>
    </source>
</evidence>
<reference evidence="6 7" key="1">
    <citation type="submission" date="2018-09" db="EMBL/GenBank/DDBJ databases">
        <title>Murine metabolic-syndrome-specific gut microbial biobank.</title>
        <authorList>
            <person name="Liu C."/>
        </authorList>
    </citation>
    <scope>NUCLEOTIDE SEQUENCE [LARGE SCALE GENOMIC DNA]</scope>
    <source>
        <strain evidence="6 7">C-30</strain>
    </source>
</reference>
<evidence type="ECO:0000256" key="1">
    <source>
        <dbReference type="ARBA" id="ARBA00022598"/>
    </source>
</evidence>
<accession>A0A4Q2A5K1</accession>
<dbReference type="OrthoDB" id="9803907at2"/>
<dbReference type="Pfam" id="PF02655">
    <property type="entry name" value="ATP-grasp_3"/>
    <property type="match status" value="1"/>
</dbReference>
<evidence type="ECO:0000256" key="3">
    <source>
        <dbReference type="ARBA" id="ARBA00022840"/>
    </source>
</evidence>